<evidence type="ECO:0000259" key="1">
    <source>
        <dbReference type="PROSITE" id="PS50878"/>
    </source>
</evidence>
<protein>
    <recommendedName>
        <fullName evidence="1">Reverse transcriptase domain-containing protein</fullName>
    </recommendedName>
</protein>
<dbReference type="EMBL" id="CP155573">
    <property type="protein sequence ID" value="XFO66297.1"/>
    <property type="molecule type" value="Genomic_DNA"/>
</dbReference>
<organism evidence="2 3">
    <name type="scientific">Sporomusa silvacetica DSM 10669</name>
    <dbReference type="NCBI Taxonomy" id="1123289"/>
    <lineage>
        <taxon>Bacteria</taxon>
        <taxon>Bacillati</taxon>
        <taxon>Bacillota</taxon>
        <taxon>Negativicutes</taxon>
        <taxon>Selenomonadales</taxon>
        <taxon>Sporomusaceae</taxon>
        <taxon>Sporomusa</taxon>
    </lineage>
</organism>
<dbReference type="InterPro" id="IPR013597">
    <property type="entry name" value="Mat_intron_G2"/>
</dbReference>
<proteinExistence type="predicted"/>
<dbReference type="PROSITE" id="PS50878">
    <property type="entry name" value="RT_POL"/>
    <property type="match status" value="1"/>
</dbReference>
<evidence type="ECO:0000313" key="2">
    <source>
        <dbReference type="EMBL" id="XFO66297.1"/>
    </source>
</evidence>
<dbReference type="Pfam" id="PF00078">
    <property type="entry name" value="RVT_1"/>
    <property type="match status" value="1"/>
</dbReference>
<dbReference type="InterPro" id="IPR051083">
    <property type="entry name" value="GrpII_Intron_Splice-Mob/Def"/>
</dbReference>
<dbReference type="SUPFAM" id="SSF56672">
    <property type="entry name" value="DNA/RNA polymerases"/>
    <property type="match status" value="1"/>
</dbReference>
<dbReference type="PANTHER" id="PTHR34047:SF3">
    <property type="entry name" value="BLR2052 PROTEIN"/>
    <property type="match status" value="1"/>
</dbReference>
<sequence length="256" mass="30277">MDLFELLFKQKCHTDYSFHWKAVFLCHFFGGLQGGVISPVLANLFLHYAFDKWMERNNPQNPWARYADDGIIHCKTKEEAERLLGKLGQRFRECGLELHPDKTKIIYCKDNKRTGNHQEITFDFLGYSFRPRSAQTREGERFLNFLPAVSRKASKAMHQTMRGWKLHRKTDEELADIAKIVNPVIRGWVNYYGSFYKSAMHPILRKLNQCLIRWVAKKYKRVNGRQKQAQNWLAKIAQCEPRLFIHWQMGITPTIR</sequence>
<dbReference type="InterPro" id="IPR000477">
    <property type="entry name" value="RT_dom"/>
</dbReference>
<name>A0ABZ3ILF4_9FIRM</name>
<dbReference type="InterPro" id="IPR043128">
    <property type="entry name" value="Rev_trsase/Diguanyl_cyclase"/>
</dbReference>
<gene>
    <name evidence="2" type="ORF">SPSIL_024470</name>
</gene>
<dbReference type="RefSeq" id="WP_094607477.1">
    <property type="nucleotide sequence ID" value="NZ_CP155573.1"/>
</dbReference>
<reference evidence="2" key="1">
    <citation type="submission" date="2024-05" db="EMBL/GenBank/DDBJ databases">
        <title>Isolation and characterization of Sporomusa carbonis sp. nov., a carboxydotrophic hydrogenogen in the genus of Sporomusa isolated from a charcoal burning pile.</title>
        <authorList>
            <person name="Boeer T."/>
            <person name="Rosenbaum F."/>
            <person name="Eysell L."/>
            <person name="Mueller V."/>
            <person name="Daniel R."/>
            <person name="Poehlein A."/>
        </authorList>
    </citation>
    <scope>NUCLEOTIDE SEQUENCE [LARGE SCALE GENOMIC DNA]</scope>
    <source>
        <strain evidence="2">DSM 10669</strain>
    </source>
</reference>
<dbReference type="Proteomes" id="UP000216752">
    <property type="component" value="Chromosome"/>
</dbReference>
<dbReference type="InterPro" id="IPR043502">
    <property type="entry name" value="DNA/RNA_pol_sf"/>
</dbReference>
<keyword evidence="3" id="KW-1185">Reference proteome</keyword>
<dbReference type="Gene3D" id="3.30.70.270">
    <property type="match status" value="1"/>
</dbReference>
<dbReference type="Pfam" id="PF08388">
    <property type="entry name" value="GIIM"/>
    <property type="match status" value="1"/>
</dbReference>
<evidence type="ECO:0000313" key="3">
    <source>
        <dbReference type="Proteomes" id="UP000216752"/>
    </source>
</evidence>
<accession>A0ABZ3ILF4</accession>
<dbReference type="PANTHER" id="PTHR34047">
    <property type="entry name" value="NUCLEAR INTRON MATURASE 1, MITOCHONDRIAL-RELATED"/>
    <property type="match status" value="1"/>
</dbReference>
<feature type="domain" description="Reverse transcriptase" evidence="1">
    <location>
        <begin position="1"/>
        <end position="129"/>
    </location>
</feature>
<dbReference type="CDD" id="cd01651">
    <property type="entry name" value="RT_G2_intron"/>
    <property type="match status" value="1"/>
</dbReference>